<dbReference type="InterPro" id="IPR009081">
    <property type="entry name" value="PP-bd_ACP"/>
</dbReference>
<dbReference type="InterPro" id="IPR010071">
    <property type="entry name" value="AA_adenyl_dom"/>
</dbReference>
<dbReference type="Pfam" id="PF00550">
    <property type="entry name" value="PP-binding"/>
    <property type="match status" value="1"/>
</dbReference>
<sequence length="1056" mass="109412">MPTGLTGTTVVLPFVNGTGTCAAPAGTTAPFVVASAEIPSAAGALGIRLGTGSAAVAVAAHLRALGLLASENEVSVQIGGVLDGADPAPIDFGLSGNWAALIADTAAATGAGSTGSDRVLVRSEGIQLDVDGARLTVTMASSLRDPAGVTAHLEHIRTAIAAATEDPAATVSAVDLLTEDERGLNTRLGTGEIVEKLPHSLFDALEHRALRHPDRTAVVHRETAASYRTLLTAVHTVHRAVEAAGIRPGQVVAVALERSPLWIAVVLGIMRAGAVYLPLDPHDPAERRETLVRRSGARLVIDGPESLGLVASPDRIVVPRSPQDSAAAGPAVREPGPFDPAYVYFTSGSTGEPKGALCGHGGMDNHLWAKIRDFGLTDTDVVLQSAQTTFDISLWQFAAPLMVGASVLIADHAALLDVPTTLQLLAEHRVSIAQVVPSYLAILLDHLQAPNDVAALRTLRCLSVTGEAISLPIARRLFETLPGITLINAYGATEASDDTTHEIMDRAPDGPSVPVGRPNINVVVHVLDDHDRPVPPGSIGEITFSGIMVGLGYLNDPERTAAAFGPDPVIPGARLYRSGDYGRWLPTGTLQFHGRRDEQVKIAGIRLELGEIEFRLRSLAGVGEAAVITIASGDGKELAGFVTGSRPIDLAAADAQLRLSLPAAAVPTTLVQLEALPLNGNGKVDKKALTRIATEHLDRQSTERPGQHRVGESATPTARVLAAWAGALEIPAGALRRDSDFFALGGTSIRALRAVAAADRLFGIADLFSRPVLGDLLALVQERGRPSGTERGESRTKALGAVPALLLPLITPADPSAHLVFLPPAGASALLARQFAGAVAAAHPRVRVSALEHPGQSLPADAMLPTGADLVDAVATELGAAPAADGVLPIVLWGQGSGAATAIALARRPELRIDGVFLASQPARDRRGILRGNAVLAATADVQLAEQAADALDVDLGALSAQDGQRLARVYRHELMQSQLDLLDDGLGVADTGATALPVPLVLVRASDDGSAVATAADWPGATELTVTEGGPLFCRTRPELAAAVVAARLTAVARR</sequence>
<dbReference type="Gene3D" id="3.40.50.12780">
    <property type="entry name" value="N-terminal domain of ligase-like"/>
    <property type="match status" value="1"/>
</dbReference>
<feature type="domain" description="AMP-dependent synthetase/ligase" evidence="1">
    <location>
        <begin position="205"/>
        <end position="554"/>
    </location>
</feature>
<dbReference type="InterPro" id="IPR029058">
    <property type="entry name" value="AB_hydrolase_fold"/>
</dbReference>
<evidence type="ECO:0000313" key="3">
    <source>
        <dbReference type="EMBL" id="XCG64221.1"/>
    </source>
</evidence>
<feature type="domain" description="Carrier" evidence="2">
    <location>
        <begin position="719"/>
        <end position="778"/>
    </location>
</feature>
<dbReference type="InterPro" id="IPR020845">
    <property type="entry name" value="AMP-binding_CS"/>
</dbReference>
<gene>
    <name evidence="3" type="ORF">ABLG96_02405</name>
</gene>
<dbReference type="Gene3D" id="3.40.50.1820">
    <property type="entry name" value="alpha/beta hydrolase"/>
    <property type="match status" value="1"/>
</dbReference>
<dbReference type="SUPFAM" id="SSF53474">
    <property type="entry name" value="alpha/beta-Hydrolases"/>
    <property type="match status" value="1"/>
</dbReference>
<dbReference type="RefSeq" id="WP_353649834.1">
    <property type="nucleotide sequence ID" value="NZ_CP159218.1"/>
</dbReference>
<dbReference type="GO" id="GO:0031177">
    <property type="term" value="F:phosphopantetheine binding"/>
    <property type="evidence" value="ECO:0007669"/>
    <property type="project" value="TreeGrafter"/>
</dbReference>
<dbReference type="SUPFAM" id="SSF56801">
    <property type="entry name" value="Acetyl-CoA synthetase-like"/>
    <property type="match status" value="1"/>
</dbReference>
<accession>A0AAU8DQE1</accession>
<dbReference type="GO" id="GO:0043041">
    <property type="term" value="P:amino acid activation for nonribosomal peptide biosynthetic process"/>
    <property type="evidence" value="ECO:0007669"/>
    <property type="project" value="TreeGrafter"/>
</dbReference>
<organism evidence="3">
    <name type="scientific">Nakamurella sp. A5-74</name>
    <dbReference type="NCBI Taxonomy" id="3158264"/>
    <lineage>
        <taxon>Bacteria</taxon>
        <taxon>Bacillati</taxon>
        <taxon>Actinomycetota</taxon>
        <taxon>Actinomycetes</taxon>
        <taxon>Nakamurellales</taxon>
        <taxon>Nakamurellaceae</taxon>
        <taxon>Nakamurella</taxon>
    </lineage>
</organism>
<dbReference type="GO" id="GO:0044550">
    <property type="term" value="P:secondary metabolite biosynthetic process"/>
    <property type="evidence" value="ECO:0007669"/>
    <property type="project" value="TreeGrafter"/>
</dbReference>
<dbReference type="NCBIfam" id="TIGR01733">
    <property type="entry name" value="AA-adenyl-dom"/>
    <property type="match status" value="1"/>
</dbReference>
<name>A0AAU8DQE1_9ACTN</name>
<dbReference type="InterPro" id="IPR045851">
    <property type="entry name" value="AMP-bd_C_sf"/>
</dbReference>
<dbReference type="GO" id="GO:0005737">
    <property type="term" value="C:cytoplasm"/>
    <property type="evidence" value="ECO:0007669"/>
    <property type="project" value="TreeGrafter"/>
</dbReference>
<dbReference type="CDD" id="cd05930">
    <property type="entry name" value="A_NRPS"/>
    <property type="match status" value="1"/>
</dbReference>
<dbReference type="PROSITE" id="PS00455">
    <property type="entry name" value="AMP_BINDING"/>
    <property type="match status" value="1"/>
</dbReference>
<dbReference type="PANTHER" id="PTHR45527">
    <property type="entry name" value="NONRIBOSOMAL PEPTIDE SYNTHETASE"/>
    <property type="match status" value="1"/>
</dbReference>
<proteinExistence type="predicted"/>
<dbReference type="Gene3D" id="1.10.1200.10">
    <property type="entry name" value="ACP-like"/>
    <property type="match status" value="1"/>
</dbReference>
<evidence type="ECO:0000259" key="1">
    <source>
        <dbReference type="Pfam" id="PF00501"/>
    </source>
</evidence>
<dbReference type="InterPro" id="IPR042099">
    <property type="entry name" value="ANL_N_sf"/>
</dbReference>
<evidence type="ECO:0000259" key="2">
    <source>
        <dbReference type="Pfam" id="PF00550"/>
    </source>
</evidence>
<dbReference type="Pfam" id="PF00501">
    <property type="entry name" value="AMP-binding"/>
    <property type="match status" value="1"/>
</dbReference>
<dbReference type="AlphaFoldDB" id="A0AAU8DQE1"/>
<dbReference type="PANTHER" id="PTHR45527:SF1">
    <property type="entry name" value="FATTY ACID SYNTHASE"/>
    <property type="match status" value="1"/>
</dbReference>
<reference evidence="3" key="1">
    <citation type="submission" date="2024-05" db="EMBL/GenBank/DDBJ databases">
        <authorList>
            <person name="Cai S.Y."/>
            <person name="Jin L.M."/>
            <person name="Li H.R."/>
        </authorList>
    </citation>
    <scope>NUCLEOTIDE SEQUENCE</scope>
    <source>
        <strain evidence="3">A5-74</strain>
    </source>
</reference>
<dbReference type="EMBL" id="CP159218">
    <property type="protein sequence ID" value="XCG64221.1"/>
    <property type="molecule type" value="Genomic_DNA"/>
</dbReference>
<dbReference type="InterPro" id="IPR036736">
    <property type="entry name" value="ACP-like_sf"/>
</dbReference>
<dbReference type="InterPro" id="IPR000873">
    <property type="entry name" value="AMP-dep_synth/lig_dom"/>
</dbReference>
<protein>
    <submittedName>
        <fullName evidence="3">Amino acid adenylation domain-containing protein</fullName>
    </submittedName>
</protein>
<dbReference type="Gene3D" id="3.30.300.30">
    <property type="match status" value="1"/>
</dbReference>